<dbReference type="EMBL" id="CP127526">
    <property type="protein sequence ID" value="XRI74698.1"/>
    <property type="molecule type" value="Genomic_DNA"/>
</dbReference>
<organism evidence="1 2">
    <name type="scientific">Acidithiobacillus montserratensis</name>
    <dbReference type="NCBI Taxonomy" id="2729135"/>
    <lineage>
        <taxon>Bacteria</taxon>
        <taxon>Pseudomonadati</taxon>
        <taxon>Pseudomonadota</taxon>
        <taxon>Acidithiobacillia</taxon>
        <taxon>Acidithiobacillales</taxon>
        <taxon>Acidithiobacillaceae</taxon>
        <taxon>Acidithiobacillus</taxon>
    </lineage>
</organism>
<evidence type="ECO:0000313" key="2">
    <source>
        <dbReference type="Proteomes" id="UP001195965"/>
    </source>
</evidence>
<reference evidence="1 2" key="1">
    <citation type="journal article" date="2021" name="ISME J.">
        <title>Genomic evolution of the class Acidithiobacillia: deep-branching Proteobacteria living in extreme acidic conditions.</title>
        <authorList>
            <person name="Moya-Beltran A."/>
            <person name="Beard S."/>
            <person name="Rojas-Villalobos C."/>
            <person name="Issotta F."/>
            <person name="Gallardo Y."/>
            <person name="Ulloa R."/>
            <person name="Giaveno A."/>
            <person name="Degli Esposti M."/>
            <person name="Johnson D.B."/>
            <person name="Quatrini R."/>
        </authorList>
    </citation>
    <scope>NUCLEOTIDE SEQUENCE [LARGE SCALE GENOMIC DNA]</scope>
    <source>
        <strain evidence="1 2">GG1-14</strain>
    </source>
</reference>
<dbReference type="Proteomes" id="UP001195965">
    <property type="component" value="Chromosome"/>
</dbReference>
<keyword evidence="2" id="KW-1185">Reference proteome</keyword>
<evidence type="ECO:0000313" key="1">
    <source>
        <dbReference type="EMBL" id="XRI74698.1"/>
    </source>
</evidence>
<name>A0ACD5HJ57_9PROT</name>
<gene>
    <name evidence="1" type="ORF">HHS34_005750</name>
</gene>
<protein>
    <submittedName>
        <fullName evidence="1">Uncharacterized protein</fullName>
    </submittedName>
</protein>
<accession>A0ACD5HJ57</accession>
<sequence>MRKTTEKDLARRAAHESAIRIHQERRRQTKALIKRDGYETIDQFIAAAQARMVARGTHK</sequence>
<proteinExistence type="predicted"/>